<dbReference type="Proteomes" id="UP001169764">
    <property type="component" value="Unassembled WGS sequence"/>
</dbReference>
<dbReference type="InterPro" id="IPR002716">
    <property type="entry name" value="PIN_dom"/>
</dbReference>
<evidence type="ECO:0000313" key="2">
    <source>
        <dbReference type="EMBL" id="MDO6415449.1"/>
    </source>
</evidence>
<dbReference type="CDD" id="cd18683">
    <property type="entry name" value="PIN_VapC-like"/>
    <property type="match status" value="1"/>
</dbReference>
<feature type="domain" description="PIN" evidence="1">
    <location>
        <begin position="3"/>
        <end position="116"/>
    </location>
</feature>
<dbReference type="InterPro" id="IPR029060">
    <property type="entry name" value="PIN-like_dom_sf"/>
</dbReference>
<accession>A0ABT8YAU7</accession>
<keyword evidence="3" id="KW-1185">Reference proteome</keyword>
<dbReference type="PANTHER" id="PTHR39664:SF2">
    <property type="entry name" value="NUCLEIC ACID-BINDING PROTEIN, CONTAINING PIN DOMAIN-RELATED"/>
    <property type="match status" value="1"/>
</dbReference>
<reference evidence="2" key="1">
    <citation type="submission" date="2023-07" db="EMBL/GenBank/DDBJ databases">
        <authorList>
            <person name="Kim M."/>
        </authorList>
    </citation>
    <scope>NUCLEOTIDE SEQUENCE</scope>
    <source>
        <strain evidence="2">BIUV-7</strain>
    </source>
</reference>
<dbReference type="Pfam" id="PF01850">
    <property type="entry name" value="PIN"/>
    <property type="match status" value="1"/>
</dbReference>
<evidence type="ECO:0000259" key="1">
    <source>
        <dbReference type="Pfam" id="PF01850"/>
    </source>
</evidence>
<dbReference type="EMBL" id="JAUOTP010000006">
    <property type="protein sequence ID" value="MDO6415449.1"/>
    <property type="molecule type" value="Genomic_DNA"/>
</dbReference>
<dbReference type="SUPFAM" id="SSF88723">
    <property type="entry name" value="PIN domain-like"/>
    <property type="match status" value="1"/>
</dbReference>
<dbReference type="Gene3D" id="3.40.50.1010">
    <property type="entry name" value="5'-nuclease"/>
    <property type="match status" value="1"/>
</dbReference>
<comment type="caution">
    <text evidence="2">The sequence shown here is derived from an EMBL/GenBank/DDBJ whole genome shotgun (WGS) entry which is preliminary data.</text>
</comment>
<proteinExistence type="predicted"/>
<sequence length="132" mass="14227">MRIIADANILIRALADDDDVQSPIAREVLERADLVALTIPALCEFVWVMTRSYKEPRERVVAAIRTLIGSENVKADVPVVEAGLALFEAGGDFADGAIAHEGKWLGGDVFVSFDRKAVGLLQSRGVQAHIAS</sequence>
<organism evidence="2 3">
    <name type="scientific">Sphingomonas natans</name>
    <dbReference type="NCBI Taxonomy" id="3063330"/>
    <lineage>
        <taxon>Bacteria</taxon>
        <taxon>Pseudomonadati</taxon>
        <taxon>Pseudomonadota</taxon>
        <taxon>Alphaproteobacteria</taxon>
        <taxon>Sphingomonadales</taxon>
        <taxon>Sphingomonadaceae</taxon>
        <taxon>Sphingomonas</taxon>
    </lineage>
</organism>
<gene>
    <name evidence="2" type="ORF">Q4F19_13735</name>
</gene>
<name>A0ABT8YAU7_9SPHN</name>
<protein>
    <submittedName>
        <fullName evidence="2">Type II toxin-antitoxin system VapC family toxin</fullName>
    </submittedName>
</protein>
<dbReference type="RefSeq" id="WP_303543481.1">
    <property type="nucleotide sequence ID" value="NZ_JAUOTP010000006.1"/>
</dbReference>
<dbReference type="PANTHER" id="PTHR39664">
    <property type="match status" value="1"/>
</dbReference>
<evidence type="ECO:0000313" key="3">
    <source>
        <dbReference type="Proteomes" id="UP001169764"/>
    </source>
</evidence>